<dbReference type="EMBL" id="JARJCN010000021">
    <property type="protein sequence ID" value="KAJ7090736.1"/>
    <property type="molecule type" value="Genomic_DNA"/>
</dbReference>
<gene>
    <name evidence="2" type="ORF">B0H15DRAFT_244204</name>
</gene>
<protein>
    <submittedName>
        <fullName evidence="2">Uncharacterized protein</fullName>
    </submittedName>
</protein>
<evidence type="ECO:0000256" key="1">
    <source>
        <dbReference type="SAM" id="MobiDB-lite"/>
    </source>
</evidence>
<evidence type="ECO:0000313" key="2">
    <source>
        <dbReference type="EMBL" id="KAJ7090736.1"/>
    </source>
</evidence>
<dbReference type="Proteomes" id="UP001222325">
    <property type="component" value="Unassembled WGS sequence"/>
</dbReference>
<evidence type="ECO:0000313" key="3">
    <source>
        <dbReference type="Proteomes" id="UP001222325"/>
    </source>
</evidence>
<sequence length="182" mass="18979">MSLRLVLRKFLRPSSIPTLPRLRQPLRGASLQGPLLPRSTSSSVFPLSTTTYAASLRTNPSLVRGFRHSSAASPSMPPSNVRTSTRREEDDGPGFIADSLIQVPVDFATRGPSAARRADVASTAQVHASELSADNSTVDAGSTEVCGTEDVDVASMVSETASAVGDAVADAVDALPGPSDLF</sequence>
<proteinExistence type="predicted"/>
<feature type="region of interest" description="Disordered" evidence="1">
    <location>
        <begin position="67"/>
        <end position="95"/>
    </location>
</feature>
<name>A0AAD6XSU5_9AGAR</name>
<accession>A0AAD6XSU5</accession>
<reference evidence="2" key="1">
    <citation type="submission" date="2023-03" db="EMBL/GenBank/DDBJ databases">
        <title>Massive genome expansion in bonnet fungi (Mycena s.s.) driven by repeated elements and novel gene families across ecological guilds.</title>
        <authorList>
            <consortium name="Lawrence Berkeley National Laboratory"/>
            <person name="Harder C.B."/>
            <person name="Miyauchi S."/>
            <person name="Viragh M."/>
            <person name="Kuo A."/>
            <person name="Thoen E."/>
            <person name="Andreopoulos B."/>
            <person name="Lu D."/>
            <person name="Skrede I."/>
            <person name="Drula E."/>
            <person name="Henrissat B."/>
            <person name="Morin E."/>
            <person name="Kohler A."/>
            <person name="Barry K."/>
            <person name="LaButti K."/>
            <person name="Morin E."/>
            <person name="Salamov A."/>
            <person name="Lipzen A."/>
            <person name="Mereny Z."/>
            <person name="Hegedus B."/>
            <person name="Baldrian P."/>
            <person name="Stursova M."/>
            <person name="Weitz H."/>
            <person name="Taylor A."/>
            <person name="Grigoriev I.V."/>
            <person name="Nagy L.G."/>
            <person name="Martin F."/>
            <person name="Kauserud H."/>
        </authorList>
    </citation>
    <scope>NUCLEOTIDE SEQUENCE</scope>
    <source>
        <strain evidence="2">CBHHK173m</strain>
    </source>
</reference>
<comment type="caution">
    <text evidence="2">The sequence shown here is derived from an EMBL/GenBank/DDBJ whole genome shotgun (WGS) entry which is preliminary data.</text>
</comment>
<keyword evidence="3" id="KW-1185">Reference proteome</keyword>
<dbReference type="AlphaFoldDB" id="A0AAD6XSU5"/>
<organism evidence="2 3">
    <name type="scientific">Mycena belliarum</name>
    <dbReference type="NCBI Taxonomy" id="1033014"/>
    <lineage>
        <taxon>Eukaryota</taxon>
        <taxon>Fungi</taxon>
        <taxon>Dikarya</taxon>
        <taxon>Basidiomycota</taxon>
        <taxon>Agaricomycotina</taxon>
        <taxon>Agaricomycetes</taxon>
        <taxon>Agaricomycetidae</taxon>
        <taxon>Agaricales</taxon>
        <taxon>Marasmiineae</taxon>
        <taxon>Mycenaceae</taxon>
        <taxon>Mycena</taxon>
    </lineage>
</organism>